<dbReference type="SMART" id="SM00092">
    <property type="entry name" value="RNAse_Pc"/>
    <property type="match status" value="1"/>
</dbReference>
<dbReference type="PANTHER" id="PTHR11437">
    <property type="entry name" value="RIBONUCLEASE"/>
    <property type="match status" value="1"/>
</dbReference>
<dbReference type="GO" id="GO:0004519">
    <property type="term" value="F:endonuclease activity"/>
    <property type="evidence" value="ECO:0007669"/>
    <property type="project" value="UniProtKB-KW"/>
</dbReference>
<dbReference type="GO" id="GO:0050830">
    <property type="term" value="P:defense response to Gram-positive bacterium"/>
    <property type="evidence" value="ECO:0007669"/>
    <property type="project" value="TreeGrafter"/>
</dbReference>
<sequence length="152" mass="17310">MLVDDSSQSGNRNANGRPIHTQVVVPVPLYRRYKNFCRQHINEGMVADDCTNVMKTINEKRLNCKGINTFIISTTDKVKRICEGIQDEEMTWSTGVFDIIKCSLVKEGPRPSDCEYEGSSQNGMNLYVGCMDNRPVHYAVHEFVLNIKLFQC</sequence>
<evidence type="ECO:0000313" key="11">
    <source>
        <dbReference type="Proteomes" id="UP000694383"/>
    </source>
</evidence>
<keyword evidence="6 8" id="KW-0378">Hydrolase</keyword>
<keyword evidence="5 8" id="KW-0255">Endonuclease</keyword>
<dbReference type="InterPro" id="IPR001427">
    <property type="entry name" value="RNaseA"/>
</dbReference>
<dbReference type="InterPro" id="IPR023411">
    <property type="entry name" value="RNaseA_AS"/>
</dbReference>
<dbReference type="PROSITE" id="PS00127">
    <property type="entry name" value="RNASE_PANCREATIC"/>
    <property type="match status" value="1"/>
</dbReference>
<accession>A0A8C7WYF0</accession>
<dbReference type="SUPFAM" id="SSF54076">
    <property type="entry name" value="RNase A-like"/>
    <property type="match status" value="1"/>
</dbReference>
<evidence type="ECO:0000256" key="5">
    <source>
        <dbReference type="ARBA" id="ARBA00022759"/>
    </source>
</evidence>
<proteinExistence type="inferred from homology"/>
<dbReference type="PANTHER" id="PTHR11437:SF10">
    <property type="entry name" value="ANGIOGENIN-RELATED"/>
    <property type="match status" value="1"/>
</dbReference>
<comment type="subcellular location">
    <subcellularLocation>
        <location evidence="1">Secreted</location>
    </subcellularLocation>
</comment>
<comment type="similarity">
    <text evidence="2 8">Belongs to the pancreatic ribonuclease family.</text>
</comment>
<evidence type="ECO:0000256" key="4">
    <source>
        <dbReference type="ARBA" id="ARBA00022722"/>
    </source>
</evidence>
<keyword evidence="3" id="KW-0964">Secreted</keyword>
<dbReference type="GO" id="GO:0004540">
    <property type="term" value="F:RNA nuclease activity"/>
    <property type="evidence" value="ECO:0007669"/>
    <property type="project" value="TreeGrafter"/>
</dbReference>
<keyword evidence="11" id="KW-1185">Reference proteome</keyword>
<dbReference type="InterPro" id="IPR023412">
    <property type="entry name" value="RNaseA_domain"/>
</dbReference>
<evidence type="ECO:0000256" key="8">
    <source>
        <dbReference type="RuleBase" id="RU000651"/>
    </source>
</evidence>
<dbReference type="GeneTree" id="ENSGT01040000241517"/>
<dbReference type="Pfam" id="PF00074">
    <property type="entry name" value="RnaseA"/>
    <property type="match status" value="1"/>
</dbReference>
<organism evidence="10 11">
    <name type="scientific">Oryzias sinensis</name>
    <name type="common">Chinese medaka</name>
    <dbReference type="NCBI Taxonomy" id="183150"/>
    <lineage>
        <taxon>Eukaryota</taxon>
        <taxon>Metazoa</taxon>
        <taxon>Chordata</taxon>
        <taxon>Craniata</taxon>
        <taxon>Vertebrata</taxon>
        <taxon>Euteleostomi</taxon>
        <taxon>Actinopterygii</taxon>
        <taxon>Neopterygii</taxon>
        <taxon>Teleostei</taxon>
        <taxon>Neoteleostei</taxon>
        <taxon>Acanthomorphata</taxon>
        <taxon>Ovalentaria</taxon>
        <taxon>Atherinomorphae</taxon>
        <taxon>Beloniformes</taxon>
        <taxon>Adrianichthyidae</taxon>
        <taxon>Oryziinae</taxon>
        <taxon>Oryzias</taxon>
    </lineage>
</organism>
<dbReference type="GO" id="GO:0003676">
    <property type="term" value="F:nucleic acid binding"/>
    <property type="evidence" value="ECO:0007669"/>
    <property type="project" value="InterPro"/>
</dbReference>
<dbReference type="Gene3D" id="3.10.130.10">
    <property type="entry name" value="Ribonuclease A-like domain"/>
    <property type="match status" value="1"/>
</dbReference>
<evidence type="ECO:0000256" key="7">
    <source>
        <dbReference type="ARBA" id="ARBA00023157"/>
    </source>
</evidence>
<dbReference type="AlphaFoldDB" id="A0A8C7WYF0"/>
<dbReference type="GO" id="GO:0001525">
    <property type="term" value="P:angiogenesis"/>
    <property type="evidence" value="ECO:0007669"/>
    <property type="project" value="TreeGrafter"/>
</dbReference>
<reference evidence="10" key="1">
    <citation type="submission" date="2025-08" db="UniProtKB">
        <authorList>
            <consortium name="Ensembl"/>
        </authorList>
    </citation>
    <scope>IDENTIFICATION</scope>
</reference>
<evidence type="ECO:0000256" key="6">
    <source>
        <dbReference type="ARBA" id="ARBA00022801"/>
    </source>
</evidence>
<dbReference type="InterPro" id="IPR036816">
    <property type="entry name" value="RNaseA-like_dom_sf"/>
</dbReference>
<dbReference type="Ensembl" id="ENSOSIT00000005310.1">
    <property type="protein sequence ID" value="ENSOSIP00000004968.1"/>
    <property type="gene ID" value="ENSOSIG00000003383.1"/>
</dbReference>
<evidence type="ECO:0000313" key="10">
    <source>
        <dbReference type="Ensembl" id="ENSOSIP00000004968.1"/>
    </source>
</evidence>
<evidence type="ECO:0000259" key="9">
    <source>
        <dbReference type="SMART" id="SM00092"/>
    </source>
</evidence>
<evidence type="ECO:0000256" key="1">
    <source>
        <dbReference type="ARBA" id="ARBA00004613"/>
    </source>
</evidence>
<keyword evidence="7" id="KW-1015">Disulfide bond</keyword>
<dbReference type="GO" id="GO:0005576">
    <property type="term" value="C:extracellular region"/>
    <property type="evidence" value="ECO:0007669"/>
    <property type="project" value="UniProtKB-SubCell"/>
</dbReference>
<dbReference type="GO" id="GO:0050829">
    <property type="term" value="P:defense response to Gram-negative bacterium"/>
    <property type="evidence" value="ECO:0007669"/>
    <property type="project" value="TreeGrafter"/>
</dbReference>
<feature type="domain" description="Ribonuclease A-domain" evidence="9">
    <location>
        <begin position="29"/>
        <end position="142"/>
    </location>
</feature>
<reference evidence="10" key="2">
    <citation type="submission" date="2025-09" db="UniProtKB">
        <authorList>
            <consortium name="Ensembl"/>
        </authorList>
    </citation>
    <scope>IDENTIFICATION</scope>
</reference>
<dbReference type="GO" id="GO:0016787">
    <property type="term" value="F:hydrolase activity"/>
    <property type="evidence" value="ECO:0007669"/>
    <property type="project" value="UniProtKB-KW"/>
</dbReference>
<evidence type="ECO:0000256" key="3">
    <source>
        <dbReference type="ARBA" id="ARBA00022525"/>
    </source>
</evidence>
<evidence type="ECO:0000256" key="2">
    <source>
        <dbReference type="ARBA" id="ARBA00005600"/>
    </source>
</evidence>
<protein>
    <recommendedName>
        <fullName evidence="9">Ribonuclease A-domain domain-containing protein</fullName>
    </recommendedName>
</protein>
<dbReference type="Proteomes" id="UP000694383">
    <property type="component" value="Unplaced"/>
</dbReference>
<name>A0A8C7WYF0_9TELE</name>
<keyword evidence="4 8" id="KW-0540">Nuclease</keyword>